<organism evidence="1 2">
    <name type="scientific">Flavobacterium suzhouense</name>
    <dbReference type="NCBI Taxonomy" id="1529638"/>
    <lineage>
        <taxon>Bacteria</taxon>
        <taxon>Pseudomonadati</taxon>
        <taxon>Bacteroidota</taxon>
        <taxon>Flavobacteriia</taxon>
        <taxon>Flavobacteriales</taxon>
        <taxon>Flavobacteriaceae</taxon>
        <taxon>Flavobacterium</taxon>
    </lineage>
</organism>
<evidence type="ECO:0000313" key="1">
    <source>
        <dbReference type="EMBL" id="MFD2601763.1"/>
    </source>
</evidence>
<dbReference type="Proteomes" id="UP001597480">
    <property type="component" value="Unassembled WGS sequence"/>
</dbReference>
<keyword evidence="2" id="KW-1185">Reference proteome</keyword>
<protein>
    <submittedName>
        <fullName evidence="1">Uncharacterized protein</fullName>
    </submittedName>
</protein>
<evidence type="ECO:0000313" key="2">
    <source>
        <dbReference type="Proteomes" id="UP001597480"/>
    </source>
</evidence>
<comment type="caution">
    <text evidence="1">The sequence shown here is derived from an EMBL/GenBank/DDBJ whole genome shotgun (WGS) entry which is preliminary data.</text>
</comment>
<sequence>MIRNIEFVLDNLKSSIDLGGDWIEYVPKDVKPSIKKYVYFKKKIHTEEGSSVLFSIRSRYNIKTDTFKLTINANLTEWCFGEDIGQNMLLNQFEETVSKLAERLGLAESLIWESFVNKASFGVSMKLDKKYENINKCYSWYTQFTHFIDEGSALRYKYKDYNYVYHDSRDFILYNTNEVIDKNIMLTRRKVENIEHDWTGLEPKPITVLFTSLYNNKKRTGVLLGVNNTNNIWYNLFRH</sequence>
<dbReference type="RefSeq" id="WP_379820294.1">
    <property type="nucleotide sequence ID" value="NZ_JBHUMD010000007.1"/>
</dbReference>
<proteinExistence type="predicted"/>
<gene>
    <name evidence="1" type="ORF">ACFSR3_06815</name>
</gene>
<reference evidence="2" key="1">
    <citation type="journal article" date="2019" name="Int. J. Syst. Evol. Microbiol.">
        <title>The Global Catalogue of Microorganisms (GCM) 10K type strain sequencing project: providing services to taxonomists for standard genome sequencing and annotation.</title>
        <authorList>
            <consortium name="The Broad Institute Genomics Platform"/>
            <consortium name="The Broad Institute Genome Sequencing Center for Infectious Disease"/>
            <person name="Wu L."/>
            <person name="Ma J."/>
        </authorList>
    </citation>
    <scope>NUCLEOTIDE SEQUENCE [LARGE SCALE GENOMIC DNA]</scope>
    <source>
        <strain evidence="2">KCTC 42107</strain>
    </source>
</reference>
<accession>A0ABW5NUK5</accession>
<name>A0ABW5NUK5_9FLAO</name>
<dbReference type="EMBL" id="JBHUMD010000007">
    <property type="protein sequence ID" value="MFD2601763.1"/>
    <property type="molecule type" value="Genomic_DNA"/>
</dbReference>